<evidence type="ECO:0000313" key="2">
    <source>
        <dbReference type="RefSeq" id="XP_075081961.1"/>
    </source>
</evidence>
<proteinExistence type="predicted"/>
<accession>A0AC58SAE5</accession>
<protein>
    <submittedName>
        <fullName evidence="2">Uncharacterized protein LOC142166468</fullName>
    </submittedName>
</protein>
<reference evidence="1" key="1">
    <citation type="journal article" date="2014" name="Nat. Commun.">
        <title>The tobacco genome sequence and its comparison with those of tomato and potato.</title>
        <authorList>
            <person name="Sierro N."/>
            <person name="Battey J.N."/>
            <person name="Ouadi S."/>
            <person name="Bakaher N."/>
            <person name="Bovet L."/>
            <person name="Willig A."/>
            <person name="Goepfert S."/>
            <person name="Peitsch M.C."/>
            <person name="Ivanov N.V."/>
        </authorList>
    </citation>
    <scope>NUCLEOTIDE SEQUENCE [LARGE SCALE GENOMIC DNA]</scope>
</reference>
<keyword evidence="1" id="KW-1185">Reference proteome</keyword>
<name>A0AC58SAE5_TOBAC</name>
<dbReference type="RefSeq" id="XP_075081961.1">
    <property type="nucleotide sequence ID" value="XM_075225860.1"/>
</dbReference>
<evidence type="ECO:0000313" key="1">
    <source>
        <dbReference type="Proteomes" id="UP000790787"/>
    </source>
</evidence>
<sequence length="177" mass="19806">MGSVLFKFENWTGIRIEELTFHQAIIKCWTADAIPKLKPIIQALPAIYQVLWEFPTADRIKVNTDGASRGNLGRSAIGFVMRNEEGDVIYACDCMIVKNAMEGEWSAPWSVAREVEEIKQLMSSCNVTINHTVTEGNKLADHLANYALDIGPIESNCFGQMDIQGRRIVNDDKSQCP</sequence>
<organism evidence="1 2">
    <name type="scientific">Nicotiana tabacum</name>
    <name type="common">Common tobacco</name>
    <dbReference type="NCBI Taxonomy" id="4097"/>
    <lineage>
        <taxon>Eukaryota</taxon>
        <taxon>Viridiplantae</taxon>
        <taxon>Streptophyta</taxon>
        <taxon>Embryophyta</taxon>
        <taxon>Tracheophyta</taxon>
        <taxon>Spermatophyta</taxon>
        <taxon>Magnoliopsida</taxon>
        <taxon>eudicotyledons</taxon>
        <taxon>Gunneridae</taxon>
        <taxon>Pentapetalae</taxon>
        <taxon>asterids</taxon>
        <taxon>lamiids</taxon>
        <taxon>Solanales</taxon>
        <taxon>Solanaceae</taxon>
        <taxon>Nicotianoideae</taxon>
        <taxon>Nicotianeae</taxon>
        <taxon>Nicotiana</taxon>
    </lineage>
</organism>
<dbReference type="Proteomes" id="UP000790787">
    <property type="component" value="Chromosome 2"/>
</dbReference>
<gene>
    <name evidence="2" type="primary">LOC142166468</name>
</gene>
<reference evidence="2" key="2">
    <citation type="submission" date="2025-08" db="UniProtKB">
        <authorList>
            <consortium name="RefSeq"/>
        </authorList>
    </citation>
    <scope>IDENTIFICATION</scope>
    <source>
        <tissue evidence="2">Leaf</tissue>
    </source>
</reference>